<evidence type="ECO:0000313" key="3">
    <source>
        <dbReference type="EMBL" id="CAL1131703.1"/>
    </source>
</evidence>
<evidence type="ECO:0008006" key="5">
    <source>
        <dbReference type="Google" id="ProtNLM"/>
    </source>
</evidence>
<organism evidence="2">
    <name type="scientific">Cladocopium goreaui</name>
    <dbReference type="NCBI Taxonomy" id="2562237"/>
    <lineage>
        <taxon>Eukaryota</taxon>
        <taxon>Sar</taxon>
        <taxon>Alveolata</taxon>
        <taxon>Dinophyceae</taxon>
        <taxon>Suessiales</taxon>
        <taxon>Symbiodiniaceae</taxon>
        <taxon>Cladocopium</taxon>
    </lineage>
</organism>
<feature type="region of interest" description="Disordered" evidence="1">
    <location>
        <begin position="153"/>
        <end position="172"/>
    </location>
</feature>
<dbReference type="Proteomes" id="UP001152797">
    <property type="component" value="Unassembled WGS sequence"/>
</dbReference>
<name>A0A9P1BRW7_9DINO</name>
<dbReference type="EMBL" id="CAMXCT010000402">
    <property type="protein sequence ID" value="CAI3978328.1"/>
    <property type="molecule type" value="Genomic_DNA"/>
</dbReference>
<protein>
    <recommendedName>
        <fullName evidence="5">PDZ domain-containing protein</fullName>
    </recommendedName>
</protein>
<dbReference type="AlphaFoldDB" id="A0A9P1BRW7"/>
<evidence type="ECO:0000313" key="4">
    <source>
        <dbReference type="Proteomes" id="UP001152797"/>
    </source>
</evidence>
<dbReference type="EMBL" id="CAMXCT020000402">
    <property type="protein sequence ID" value="CAL1131703.1"/>
    <property type="molecule type" value="Genomic_DNA"/>
</dbReference>
<comment type="caution">
    <text evidence="2">The sequence shown here is derived from an EMBL/GenBank/DDBJ whole genome shotgun (WGS) entry which is preliminary data.</text>
</comment>
<feature type="region of interest" description="Disordered" evidence="1">
    <location>
        <begin position="75"/>
        <end position="104"/>
    </location>
</feature>
<feature type="compositionally biased region" description="Polar residues" evidence="1">
    <location>
        <begin position="30"/>
        <end position="43"/>
    </location>
</feature>
<feature type="compositionally biased region" description="Basic and acidic residues" evidence="1">
    <location>
        <begin position="155"/>
        <end position="165"/>
    </location>
</feature>
<evidence type="ECO:0000313" key="2">
    <source>
        <dbReference type="EMBL" id="CAI3978328.1"/>
    </source>
</evidence>
<keyword evidence="4" id="KW-1185">Reference proteome</keyword>
<proteinExistence type="predicted"/>
<reference evidence="3" key="2">
    <citation type="submission" date="2024-04" db="EMBL/GenBank/DDBJ databases">
        <authorList>
            <person name="Chen Y."/>
            <person name="Shah S."/>
            <person name="Dougan E. K."/>
            <person name="Thang M."/>
            <person name="Chan C."/>
        </authorList>
    </citation>
    <scope>NUCLEOTIDE SEQUENCE [LARGE SCALE GENOMIC DNA]</scope>
</reference>
<gene>
    <name evidence="2" type="ORF">C1SCF055_LOCUS6387</name>
</gene>
<dbReference type="EMBL" id="CAMXCT030000402">
    <property type="protein sequence ID" value="CAL4765640.1"/>
    <property type="molecule type" value="Genomic_DNA"/>
</dbReference>
<feature type="compositionally biased region" description="Basic and acidic residues" evidence="1">
    <location>
        <begin position="80"/>
        <end position="104"/>
    </location>
</feature>
<feature type="region of interest" description="Disordered" evidence="1">
    <location>
        <begin position="30"/>
        <end position="55"/>
    </location>
</feature>
<evidence type="ECO:0000256" key="1">
    <source>
        <dbReference type="SAM" id="MobiDB-lite"/>
    </source>
</evidence>
<accession>A0A9P1BRW7</accession>
<sequence>MEASASEKATALADLEAIRTDLQSKLANAQEEVQTAREAQQASEEACRKMEASASEKATALADLEAIRTDLQSKLANAQEEARSAKETNHASEEACQKMEARASEKETAVADLQAKIEELKTALATAKSEAEELRQLAESKEVEKQTLAQAIATSKKEADDKETKLSQVEAQKTELERQLKEAKDEAAAYLHAQLSGSEASEKLQEKLAVLEADKVSLEKHVEDLKKEAETKEESLLQKAKASEAATAEIHSQLLSAKEEAASLQAQLSTTEVAKVELEKSLKEREEVVSSLRADAAKLGEEIQNIKLSEANKAEAESASQTAQVSALQAENRRLDALLQEANKQKEDIKKANSGLQEECQRLRVDNQGLEHDVVDLARMLTELKAAVHQPGLPVVNLEAHSRLTPRYCYCCWQEDPKKQQQTVLDVSDERQRTVVHTENAMSEVKEEEDTPHTFMVKFQRKGPLSIDKTDIHNVVIKDVAGPLIDWNESQASEHQIRRYDRIVQVNGKKISGVDVDLHIEDKGRADVLLTLQRPVKRKLTLHRPGKLGVDLQYRKSSAKPWLTNITDGLVLQWNQENPSQIVTAHDRLVAAGFSATKRAVRQWFQPFDTKIAVIADLCNLDFH</sequence>
<reference evidence="2" key="1">
    <citation type="submission" date="2022-10" db="EMBL/GenBank/DDBJ databases">
        <authorList>
            <person name="Chen Y."/>
            <person name="Dougan E. K."/>
            <person name="Chan C."/>
            <person name="Rhodes N."/>
            <person name="Thang M."/>
        </authorList>
    </citation>
    <scope>NUCLEOTIDE SEQUENCE</scope>
</reference>